<evidence type="ECO:0008006" key="3">
    <source>
        <dbReference type="Google" id="ProtNLM"/>
    </source>
</evidence>
<dbReference type="InterPro" id="IPR036397">
    <property type="entry name" value="RNaseH_sf"/>
</dbReference>
<evidence type="ECO:0000313" key="2">
    <source>
        <dbReference type="Proteomes" id="UP001153636"/>
    </source>
</evidence>
<dbReference type="OrthoDB" id="6766291at2759"/>
<dbReference type="GO" id="GO:0003676">
    <property type="term" value="F:nucleic acid binding"/>
    <property type="evidence" value="ECO:0007669"/>
    <property type="project" value="InterPro"/>
</dbReference>
<dbReference type="AlphaFoldDB" id="A0A9P0CY31"/>
<proteinExistence type="predicted"/>
<dbReference type="Gene3D" id="3.30.420.10">
    <property type="entry name" value="Ribonuclease H-like superfamily/Ribonuclease H"/>
    <property type="match status" value="1"/>
</dbReference>
<reference evidence="1" key="1">
    <citation type="submission" date="2022-01" db="EMBL/GenBank/DDBJ databases">
        <authorList>
            <person name="King R."/>
        </authorList>
    </citation>
    <scope>NUCLEOTIDE SEQUENCE</scope>
</reference>
<gene>
    <name evidence="1" type="ORF">PSYICH_LOCUS7580</name>
</gene>
<dbReference type="EMBL" id="OV651814">
    <property type="protein sequence ID" value="CAH1106346.1"/>
    <property type="molecule type" value="Genomic_DNA"/>
</dbReference>
<dbReference type="PANTHER" id="PTHR47326">
    <property type="entry name" value="TRANSPOSABLE ELEMENT TC3 TRANSPOSASE-LIKE PROTEIN"/>
    <property type="match status" value="1"/>
</dbReference>
<keyword evidence="2" id="KW-1185">Reference proteome</keyword>
<dbReference type="PANTHER" id="PTHR47326:SF1">
    <property type="entry name" value="HTH PSQ-TYPE DOMAIN-CONTAINING PROTEIN"/>
    <property type="match status" value="1"/>
</dbReference>
<name>A0A9P0CY31_9CUCU</name>
<dbReference type="Proteomes" id="UP001153636">
    <property type="component" value="Chromosome 2"/>
</dbReference>
<organism evidence="1 2">
    <name type="scientific">Psylliodes chrysocephalus</name>
    <dbReference type="NCBI Taxonomy" id="3402493"/>
    <lineage>
        <taxon>Eukaryota</taxon>
        <taxon>Metazoa</taxon>
        <taxon>Ecdysozoa</taxon>
        <taxon>Arthropoda</taxon>
        <taxon>Hexapoda</taxon>
        <taxon>Insecta</taxon>
        <taxon>Pterygota</taxon>
        <taxon>Neoptera</taxon>
        <taxon>Endopterygota</taxon>
        <taxon>Coleoptera</taxon>
        <taxon>Polyphaga</taxon>
        <taxon>Cucujiformia</taxon>
        <taxon>Chrysomeloidea</taxon>
        <taxon>Chrysomelidae</taxon>
        <taxon>Galerucinae</taxon>
        <taxon>Alticini</taxon>
        <taxon>Psylliodes</taxon>
    </lineage>
</organism>
<sequence>MYLELLENAIYPALLELIKNDDQYMANNLIFQQDGAPSHFALTVHQYLDQTFSGQWIGRRESIEWPPRSSDLTLSDF</sequence>
<protein>
    <recommendedName>
        <fullName evidence="3">Transposase</fullName>
    </recommendedName>
</protein>
<evidence type="ECO:0000313" key="1">
    <source>
        <dbReference type="EMBL" id="CAH1106346.1"/>
    </source>
</evidence>
<accession>A0A9P0CY31</accession>